<evidence type="ECO:0000313" key="3">
    <source>
        <dbReference type="Proteomes" id="UP000253664"/>
    </source>
</evidence>
<dbReference type="AlphaFoldDB" id="A0A367LS67"/>
<evidence type="ECO:0000256" key="1">
    <source>
        <dbReference type="SAM" id="MobiDB-lite"/>
    </source>
</evidence>
<accession>A0A367LS67</accession>
<dbReference type="EMBL" id="LKCN02000001">
    <property type="protein sequence ID" value="RCI17294.1"/>
    <property type="molecule type" value="Genomic_DNA"/>
</dbReference>
<feature type="region of interest" description="Disordered" evidence="1">
    <location>
        <begin position="1"/>
        <end position="21"/>
    </location>
</feature>
<dbReference type="Proteomes" id="UP000253664">
    <property type="component" value="Unassembled WGS sequence"/>
</dbReference>
<reference evidence="2 3" key="1">
    <citation type="journal article" date="2015" name="BMC Genomics">
        <title>Insights from the genome of Ophiocordyceps polyrhachis-furcata to pathogenicity and host specificity in insect fungi.</title>
        <authorList>
            <person name="Wichadakul D."/>
            <person name="Kobmoo N."/>
            <person name="Ingsriswang S."/>
            <person name="Tangphatsornruang S."/>
            <person name="Chantasingh D."/>
            <person name="Luangsa-ard J.J."/>
            <person name="Eurwilaichitr L."/>
        </authorList>
    </citation>
    <scope>NUCLEOTIDE SEQUENCE [LARGE SCALE GENOMIC DNA]</scope>
    <source>
        <strain evidence="2 3">BCC 54312</strain>
    </source>
</reference>
<gene>
    <name evidence="2" type="ORF">L249_2464</name>
</gene>
<sequence>MGDMAIDDHQPAYQQQQNHKHQACKARRRWFATARVEGLHEASADDADSVTLNTHLSEERARRSDLVFSNLTIRARHFSEYYIKLTIRTDLTRP</sequence>
<proteinExistence type="predicted"/>
<comment type="caution">
    <text evidence="2">The sequence shown here is derived from an EMBL/GenBank/DDBJ whole genome shotgun (WGS) entry which is preliminary data.</text>
</comment>
<organism evidence="2 3">
    <name type="scientific">Ophiocordyceps polyrhachis-furcata BCC 54312</name>
    <dbReference type="NCBI Taxonomy" id="1330021"/>
    <lineage>
        <taxon>Eukaryota</taxon>
        <taxon>Fungi</taxon>
        <taxon>Dikarya</taxon>
        <taxon>Ascomycota</taxon>
        <taxon>Pezizomycotina</taxon>
        <taxon>Sordariomycetes</taxon>
        <taxon>Hypocreomycetidae</taxon>
        <taxon>Hypocreales</taxon>
        <taxon>Ophiocordycipitaceae</taxon>
        <taxon>Ophiocordyceps</taxon>
    </lineage>
</organism>
<feature type="compositionally biased region" description="Basic and acidic residues" evidence="1">
    <location>
        <begin position="1"/>
        <end position="10"/>
    </location>
</feature>
<protein>
    <submittedName>
        <fullName evidence="2">Uncharacterized protein</fullName>
    </submittedName>
</protein>
<evidence type="ECO:0000313" key="2">
    <source>
        <dbReference type="EMBL" id="RCI17294.1"/>
    </source>
</evidence>
<keyword evidence="3" id="KW-1185">Reference proteome</keyword>
<name>A0A367LS67_9HYPO</name>